<dbReference type="Proteomes" id="UP001152320">
    <property type="component" value="Chromosome 7"/>
</dbReference>
<dbReference type="EMBL" id="JAIZAY010000007">
    <property type="protein sequence ID" value="KAJ8038731.1"/>
    <property type="molecule type" value="Genomic_DNA"/>
</dbReference>
<comment type="caution">
    <text evidence="1">The sequence shown here is derived from an EMBL/GenBank/DDBJ whole genome shotgun (WGS) entry which is preliminary data.</text>
</comment>
<reference evidence="1" key="1">
    <citation type="submission" date="2021-10" db="EMBL/GenBank/DDBJ databases">
        <title>Tropical sea cucumber genome reveals ecological adaptation and Cuvierian tubules defense mechanism.</title>
        <authorList>
            <person name="Chen T."/>
        </authorList>
    </citation>
    <scope>NUCLEOTIDE SEQUENCE</scope>
    <source>
        <strain evidence="1">Nanhai2018</strain>
        <tissue evidence="1">Muscle</tissue>
    </source>
</reference>
<organism evidence="1 2">
    <name type="scientific">Holothuria leucospilota</name>
    <name type="common">Black long sea cucumber</name>
    <name type="synonym">Mertensiothuria leucospilota</name>
    <dbReference type="NCBI Taxonomy" id="206669"/>
    <lineage>
        <taxon>Eukaryota</taxon>
        <taxon>Metazoa</taxon>
        <taxon>Echinodermata</taxon>
        <taxon>Eleutherozoa</taxon>
        <taxon>Echinozoa</taxon>
        <taxon>Holothuroidea</taxon>
        <taxon>Aspidochirotacea</taxon>
        <taxon>Aspidochirotida</taxon>
        <taxon>Holothuriidae</taxon>
        <taxon>Holothuria</taxon>
    </lineage>
</organism>
<protein>
    <submittedName>
        <fullName evidence="1">Uncharacterized protein</fullName>
    </submittedName>
</protein>
<gene>
    <name evidence="1" type="ORF">HOLleu_16238</name>
</gene>
<evidence type="ECO:0000313" key="1">
    <source>
        <dbReference type="EMBL" id="KAJ8038731.1"/>
    </source>
</evidence>
<keyword evidence="2" id="KW-1185">Reference proteome</keyword>
<proteinExistence type="predicted"/>
<accession>A0A9Q1HB03</accession>
<name>A0A9Q1HB03_HOLLE</name>
<sequence length="139" mass="16282">MDTNKLERFSRRNNFRIVGIPVTENENCEESVKEKVFPLFKDAPDLHIERCHRDGRAPPGRSPHILVRCLSYKAKSFIMRYRRSALQGQSFFIVDDLTRLDLAEKKKWSSKVKDLYERGVKLTFSGGKWRDATGKPFEF</sequence>
<evidence type="ECO:0000313" key="2">
    <source>
        <dbReference type="Proteomes" id="UP001152320"/>
    </source>
</evidence>
<dbReference type="Gene3D" id="3.30.70.1820">
    <property type="entry name" value="L1 transposable element, RRM domain"/>
    <property type="match status" value="1"/>
</dbReference>
<dbReference type="OrthoDB" id="10059413at2759"/>
<dbReference type="InterPro" id="IPR004244">
    <property type="entry name" value="Transposase_22"/>
</dbReference>
<dbReference type="AlphaFoldDB" id="A0A9Q1HB03"/>
<dbReference type="PANTHER" id="PTHR11505">
    <property type="entry name" value="L1 TRANSPOSABLE ELEMENT-RELATED"/>
    <property type="match status" value="1"/>
</dbReference>